<dbReference type="Proteomes" id="UP000313645">
    <property type="component" value="Unassembled WGS sequence"/>
</dbReference>
<feature type="transmembrane region" description="Helical" evidence="5">
    <location>
        <begin position="392"/>
        <end position="409"/>
    </location>
</feature>
<evidence type="ECO:0000259" key="6">
    <source>
        <dbReference type="Pfam" id="PF04932"/>
    </source>
</evidence>
<feature type="transmembrane region" description="Helical" evidence="5">
    <location>
        <begin position="248"/>
        <end position="267"/>
    </location>
</feature>
<keyword evidence="2 5" id="KW-0812">Transmembrane</keyword>
<feature type="transmembrane region" description="Helical" evidence="5">
    <location>
        <begin position="351"/>
        <end position="372"/>
    </location>
</feature>
<feature type="domain" description="O-antigen ligase-related" evidence="6">
    <location>
        <begin position="214"/>
        <end position="367"/>
    </location>
</feature>
<keyword evidence="8" id="KW-1185">Reference proteome</keyword>
<comment type="caution">
    <text evidence="7">The sequence shown here is derived from an EMBL/GenBank/DDBJ whole genome shotgun (WGS) entry which is preliminary data.</text>
</comment>
<dbReference type="GO" id="GO:0016874">
    <property type="term" value="F:ligase activity"/>
    <property type="evidence" value="ECO:0007669"/>
    <property type="project" value="UniProtKB-KW"/>
</dbReference>
<evidence type="ECO:0000313" key="8">
    <source>
        <dbReference type="Proteomes" id="UP000313645"/>
    </source>
</evidence>
<evidence type="ECO:0000256" key="2">
    <source>
        <dbReference type="ARBA" id="ARBA00022692"/>
    </source>
</evidence>
<dbReference type="RefSeq" id="WP_131479401.1">
    <property type="nucleotide sequence ID" value="NZ_SJDL01000005.1"/>
</dbReference>
<evidence type="ECO:0000256" key="4">
    <source>
        <dbReference type="ARBA" id="ARBA00023136"/>
    </source>
</evidence>
<feature type="transmembrane region" description="Helical" evidence="5">
    <location>
        <begin position="138"/>
        <end position="165"/>
    </location>
</feature>
<reference evidence="7 8" key="1">
    <citation type="submission" date="2019-02" db="EMBL/GenBank/DDBJ databases">
        <title>Marinobacter halodurans sp. nov., a marine bacterium isolated from sea tidal flat.</title>
        <authorList>
            <person name="Yoo Y."/>
            <person name="Lee D.W."/>
            <person name="Kim B.S."/>
            <person name="Kim J.-J."/>
        </authorList>
    </citation>
    <scope>NUCLEOTIDE SEQUENCE [LARGE SCALE GENOMIC DNA]</scope>
    <source>
        <strain evidence="7 8">YJ-S3-2</strain>
    </source>
</reference>
<keyword evidence="3 5" id="KW-1133">Transmembrane helix</keyword>
<evidence type="ECO:0000313" key="7">
    <source>
        <dbReference type="EMBL" id="TBW58080.1"/>
    </source>
</evidence>
<comment type="subcellular location">
    <subcellularLocation>
        <location evidence="1">Membrane</location>
        <topology evidence="1">Multi-pass membrane protein</topology>
    </subcellularLocation>
</comment>
<protein>
    <submittedName>
        <fullName evidence="7">O-antigen ligase domain-containing protein</fullName>
    </submittedName>
</protein>
<dbReference type="EMBL" id="SJDL01000005">
    <property type="protein sequence ID" value="TBW58080.1"/>
    <property type="molecule type" value="Genomic_DNA"/>
</dbReference>
<evidence type="ECO:0000256" key="1">
    <source>
        <dbReference type="ARBA" id="ARBA00004141"/>
    </source>
</evidence>
<dbReference type="InterPro" id="IPR007016">
    <property type="entry name" value="O-antigen_ligase-rel_domated"/>
</dbReference>
<organism evidence="7 8">
    <name type="scientific">Marinobacter halodurans</name>
    <dbReference type="NCBI Taxonomy" id="2528979"/>
    <lineage>
        <taxon>Bacteria</taxon>
        <taxon>Pseudomonadati</taxon>
        <taxon>Pseudomonadota</taxon>
        <taxon>Gammaproteobacteria</taxon>
        <taxon>Pseudomonadales</taxon>
        <taxon>Marinobacteraceae</taxon>
        <taxon>Marinobacter</taxon>
    </lineage>
</organism>
<feature type="transmembrane region" description="Helical" evidence="5">
    <location>
        <begin position="213"/>
        <end position="242"/>
    </location>
</feature>
<gene>
    <name evidence="7" type="ORF">EZI54_04285</name>
</gene>
<sequence>MPANIATPYRYAAPTYRSRLLIQRARDGMVLFFVFMTILESVKIDIGRMANLKPFIVVILMLAFHYGIMVRRFRWRPEFNVFVAWWLSLFIPAIGGTIISMHHYLVIIMGQLLLLGYLTLTYTYLYDRENGVIKALNALIAVGVFCAALSFAQIAGYFVGIDLGVSHAETVGFPRAESIFTETDWHAMFMGYVALLLTVCGKHLIRQPLHFQIALIGCVMSLILSFGRTATFAYLGCLGLFLLVRRRFGIIAVGVVLVFMMGLSIQLKAPFVPDSLIERFNIMETLEDSSEDSGALDSRLFALEMTWYFVKQEPFWGNGAGSIQALVDRMDLREKYAHGGIMNAGRGGTNLFLTSLFDSGILGLLVVIVVLFVLFRTGLRSYRTARDAKLDVQRDVALFLVLGLLYFILNCMSNNFIRYPLVWLHFVMLFLYHRQLLEYFRGGAHAHPALR</sequence>
<keyword evidence="4 5" id="KW-0472">Membrane</keyword>
<evidence type="ECO:0000256" key="3">
    <source>
        <dbReference type="ARBA" id="ARBA00022989"/>
    </source>
</evidence>
<dbReference type="PANTHER" id="PTHR37422">
    <property type="entry name" value="TEICHURONIC ACID BIOSYNTHESIS PROTEIN TUAE"/>
    <property type="match status" value="1"/>
</dbReference>
<accession>A0ABY1ZNT2</accession>
<name>A0ABY1ZNT2_9GAMM</name>
<feature type="transmembrane region" description="Helical" evidence="5">
    <location>
        <begin position="105"/>
        <end position="126"/>
    </location>
</feature>
<dbReference type="Pfam" id="PF04932">
    <property type="entry name" value="Wzy_C"/>
    <property type="match status" value="1"/>
</dbReference>
<feature type="transmembrane region" description="Helical" evidence="5">
    <location>
        <begin position="52"/>
        <end position="69"/>
    </location>
</feature>
<keyword evidence="7" id="KW-0436">Ligase</keyword>
<evidence type="ECO:0000256" key="5">
    <source>
        <dbReference type="SAM" id="Phobius"/>
    </source>
</evidence>
<feature type="transmembrane region" description="Helical" evidence="5">
    <location>
        <begin position="81"/>
        <end position="99"/>
    </location>
</feature>
<proteinExistence type="predicted"/>
<dbReference type="PANTHER" id="PTHR37422:SF17">
    <property type="entry name" value="O-ANTIGEN LIGASE"/>
    <property type="match status" value="1"/>
</dbReference>
<dbReference type="InterPro" id="IPR051533">
    <property type="entry name" value="WaaL-like"/>
</dbReference>
<feature type="transmembrane region" description="Helical" evidence="5">
    <location>
        <begin position="28"/>
        <end position="46"/>
    </location>
</feature>